<evidence type="ECO:0000256" key="1">
    <source>
        <dbReference type="ARBA" id="ARBA00009147"/>
    </source>
</evidence>
<organism evidence="4 5">
    <name type="scientific">Synaphobranchus kaupii</name>
    <name type="common">Kaup's arrowtooth eel</name>
    <dbReference type="NCBI Taxonomy" id="118154"/>
    <lineage>
        <taxon>Eukaryota</taxon>
        <taxon>Metazoa</taxon>
        <taxon>Chordata</taxon>
        <taxon>Craniata</taxon>
        <taxon>Vertebrata</taxon>
        <taxon>Euteleostomi</taxon>
        <taxon>Actinopterygii</taxon>
        <taxon>Neopterygii</taxon>
        <taxon>Teleostei</taxon>
        <taxon>Anguilliformes</taxon>
        <taxon>Synaphobranchidae</taxon>
        <taxon>Synaphobranchus</taxon>
    </lineage>
</organism>
<dbReference type="Gene3D" id="1.10.287.700">
    <property type="entry name" value="Helix hairpin bin"/>
    <property type="match status" value="1"/>
</dbReference>
<comment type="caution">
    <text evidence="4">The sequence shown here is derived from an EMBL/GenBank/DDBJ whole genome shotgun (WGS) entry which is preliminary data.</text>
</comment>
<dbReference type="SUPFAM" id="SSF118375">
    <property type="entry name" value="Synuclein"/>
    <property type="match status" value="1"/>
</dbReference>
<dbReference type="GO" id="GO:1903136">
    <property type="term" value="F:cuprous ion binding"/>
    <property type="evidence" value="ECO:0007669"/>
    <property type="project" value="TreeGrafter"/>
</dbReference>
<evidence type="ECO:0000256" key="2">
    <source>
        <dbReference type="RuleBase" id="RU361225"/>
    </source>
</evidence>
<feature type="region of interest" description="Disordered" evidence="3">
    <location>
        <begin position="171"/>
        <end position="239"/>
    </location>
</feature>
<protein>
    <recommendedName>
        <fullName evidence="6">Gamma-synuclein</fullName>
    </recommendedName>
</protein>
<dbReference type="GO" id="GO:0043025">
    <property type="term" value="C:neuronal cell body"/>
    <property type="evidence" value="ECO:0007669"/>
    <property type="project" value="TreeGrafter"/>
</dbReference>
<dbReference type="GO" id="GO:0005737">
    <property type="term" value="C:cytoplasm"/>
    <property type="evidence" value="ECO:0007669"/>
    <property type="project" value="TreeGrafter"/>
</dbReference>
<evidence type="ECO:0000313" key="4">
    <source>
        <dbReference type="EMBL" id="KAJ8359526.1"/>
    </source>
</evidence>
<sequence length="239" mass="24817">MVSCLISRLERAPRVASCRGGRVEAQEVWLPSPSIRQSSHVIGASGHSPDEQPRMDVLKKGFSIAKEGVVAAAEKTKAGVEEAAAKTKEGVMYVGTKTKEGVVSGVNTVAQKTTDQATIVGEAAVAGANDLSQKTVEGVENVALSSGLVNPDEPVTEVPFLGGGGGGAGSVFVGRGQWGTSPSLRGQRRRPEMQDNRGISPLSRDQQRPPQPPVLLRAGVPHGGSSKHPTAPCPNPHPT</sequence>
<dbReference type="GO" id="GO:0048488">
    <property type="term" value="P:synaptic vesicle endocytosis"/>
    <property type="evidence" value="ECO:0007669"/>
    <property type="project" value="TreeGrafter"/>
</dbReference>
<dbReference type="Proteomes" id="UP001152622">
    <property type="component" value="Chromosome 5"/>
</dbReference>
<dbReference type="OrthoDB" id="9942391at2759"/>
<dbReference type="AlphaFoldDB" id="A0A9Q1FIK9"/>
<keyword evidence="5" id="KW-1185">Reference proteome</keyword>
<evidence type="ECO:0008006" key="6">
    <source>
        <dbReference type="Google" id="ProtNLM"/>
    </source>
</evidence>
<dbReference type="PANTHER" id="PTHR13820:SF10">
    <property type="entry name" value="GAMMA-SYNUCLEIN"/>
    <property type="match status" value="1"/>
</dbReference>
<dbReference type="PRINTS" id="PR01211">
    <property type="entry name" value="SYNUCLEIN"/>
</dbReference>
<dbReference type="GO" id="GO:0043679">
    <property type="term" value="C:axon terminus"/>
    <property type="evidence" value="ECO:0007669"/>
    <property type="project" value="TreeGrafter"/>
</dbReference>
<gene>
    <name evidence="4" type="ORF">SKAU_G00160510</name>
</gene>
<dbReference type="InterPro" id="IPR001058">
    <property type="entry name" value="Synuclein"/>
</dbReference>
<dbReference type="GO" id="GO:0050808">
    <property type="term" value="P:synapse organization"/>
    <property type="evidence" value="ECO:0007669"/>
    <property type="project" value="TreeGrafter"/>
</dbReference>
<evidence type="ECO:0000313" key="5">
    <source>
        <dbReference type="Proteomes" id="UP001152622"/>
    </source>
</evidence>
<dbReference type="PANTHER" id="PTHR13820">
    <property type="entry name" value="SYNUCLEIN"/>
    <property type="match status" value="1"/>
</dbReference>
<name>A0A9Q1FIK9_SYNKA</name>
<evidence type="ECO:0000256" key="3">
    <source>
        <dbReference type="SAM" id="MobiDB-lite"/>
    </source>
</evidence>
<dbReference type="Pfam" id="PF01387">
    <property type="entry name" value="Synuclein"/>
    <property type="match status" value="1"/>
</dbReference>
<comment type="similarity">
    <text evidence="1 2">Belongs to the synuclein family.</text>
</comment>
<proteinExistence type="inferred from homology"/>
<accession>A0A9Q1FIK9</accession>
<dbReference type="GO" id="GO:0007268">
    <property type="term" value="P:chemical synaptic transmission"/>
    <property type="evidence" value="ECO:0007669"/>
    <property type="project" value="TreeGrafter"/>
</dbReference>
<reference evidence="4" key="1">
    <citation type="journal article" date="2023" name="Science">
        <title>Genome structures resolve the early diversification of teleost fishes.</title>
        <authorList>
            <person name="Parey E."/>
            <person name="Louis A."/>
            <person name="Montfort J."/>
            <person name="Bouchez O."/>
            <person name="Roques C."/>
            <person name="Iampietro C."/>
            <person name="Lluch J."/>
            <person name="Castinel A."/>
            <person name="Donnadieu C."/>
            <person name="Desvignes T."/>
            <person name="Floi Bucao C."/>
            <person name="Jouanno E."/>
            <person name="Wen M."/>
            <person name="Mejri S."/>
            <person name="Dirks R."/>
            <person name="Jansen H."/>
            <person name="Henkel C."/>
            <person name="Chen W.J."/>
            <person name="Zahm M."/>
            <person name="Cabau C."/>
            <person name="Klopp C."/>
            <person name="Thompson A.W."/>
            <person name="Robinson-Rechavi M."/>
            <person name="Braasch I."/>
            <person name="Lecointre G."/>
            <person name="Bobe J."/>
            <person name="Postlethwait J.H."/>
            <person name="Berthelot C."/>
            <person name="Roest Crollius H."/>
            <person name="Guiguen Y."/>
        </authorList>
    </citation>
    <scope>NUCLEOTIDE SEQUENCE</scope>
    <source>
        <strain evidence="4">WJC10195</strain>
    </source>
</reference>
<dbReference type="EMBL" id="JAINUF010000005">
    <property type="protein sequence ID" value="KAJ8359526.1"/>
    <property type="molecule type" value="Genomic_DNA"/>
</dbReference>